<reference evidence="1 2" key="1">
    <citation type="submission" date="2024-02" db="EMBL/GenBank/DDBJ databases">
        <authorList>
            <person name="Daric V."/>
            <person name="Darras S."/>
        </authorList>
    </citation>
    <scope>NUCLEOTIDE SEQUENCE [LARGE SCALE GENOMIC DNA]</scope>
</reference>
<accession>A0ABP0H0T0</accession>
<sequence length="107" mass="11982">MQAKNSVLFHVQHVAKTQQTILYLFIKSFTYFIANKPNRNGSYSNWSMVTLACQPHDNVLKSTTLVCVDGSWTAFNRAPVHSNVSAQLSFYDNSSCRKGKQACSCKA</sequence>
<comment type="caution">
    <text evidence="1">The sequence shown here is derived from an EMBL/GenBank/DDBJ whole genome shotgun (WGS) entry which is preliminary data.</text>
</comment>
<gene>
    <name evidence="1" type="ORF">CVLEPA_LOCUS30629</name>
</gene>
<organism evidence="1 2">
    <name type="scientific">Clavelina lepadiformis</name>
    <name type="common">Light-bulb sea squirt</name>
    <name type="synonym">Ascidia lepadiformis</name>
    <dbReference type="NCBI Taxonomy" id="159417"/>
    <lineage>
        <taxon>Eukaryota</taxon>
        <taxon>Metazoa</taxon>
        <taxon>Chordata</taxon>
        <taxon>Tunicata</taxon>
        <taxon>Ascidiacea</taxon>
        <taxon>Aplousobranchia</taxon>
        <taxon>Clavelinidae</taxon>
        <taxon>Clavelina</taxon>
    </lineage>
</organism>
<dbReference type="EMBL" id="CAWYQH010000163">
    <property type="protein sequence ID" value="CAK8697390.1"/>
    <property type="molecule type" value="Genomic_DNA"/>
</dbReference>
<evidence type="ECO:0000313" key="1">
    <source>
        <dbReference type="EMBL" id="CAK8697390.1"/>
    </source>
</evidence>
<evidence type="ECO:0000313" key="2">
    <source>
        <dbReference type="Proteomes" id="UP001642483"/>
    </source>
</evidence>
<proteinExistence type="predicted"/>
<keyword evidence="2" id="KW-1185">Reference proteome</keyword>
<protein>
    <submittedName>
        <fullName evidence="1">Uncharacterized protein</fullName>
    </submittedName>
</protein>
<dbReference type="Proteomes" id="UP001642483">
    <property type="component" value="Unassembled WGS sequence"/>
</dbReference>
<name>A0ABP0H0T0_CLALP</name>